<gene>
    <name evidence="1" type="ORF">FCALED_LOCUS6224</name>
</gene>
<sequence>VTLVSFGIIEPTYIHETGGLFQFAKKIGLNRFKPSADLIAGNSQVLSKTPLTIKWVIQKPEADIMMTFWNDLQKLGMEEDEKSSRKFAIANPSPFVRKMPALNKASHVELDPEDIEYFAPGGIIYKERQKAFLDVLPFEEILKRAESWSKRELETLEPLWEINEETQEESPKFLGFNTNRGINRGNIRTSLPDIGRIAYCDVAIDPSFNEIVTGKPLDQKTAMNQHLVQEILNKYLEQSHCPDETHCDYHYEWASAYVFDRIQESLEEKAWDDCLNKIRILRNPKLLAPGDFYLNVT</sequence>
<feature type="non-terminal residue" evidence="1">
    <location>
        <position position="297"/>
    </location>
</feature>
<name>A0A9N9B4K3_9GLOM</name>
<reference evidence="1" key="1">
    <citation type="submission" date="2021-06" db="EMBL/GenBank/DDBJ databases">
        <authorList>
            <person name="Kallberg Y."/>
            <person name="Tangrot J."/>
            <person name="Rosling A."/>
        </authorList>
    </citation>
    <scope>NUCLEOTIDE SEQUENCE</scope>
    <source>
        <strain evidence="1">UK204</strain>
    </source>
</reference>
<evidence type="ECO:0000313" key="2">
    <source>
        <dbReference type="Proteomes" id="UP000789570"/>
    </source>
</evidence>
<comment type="caution">
    <text evidence="1">The sequence shown here is derived from an EMBL/GenBank/DDBJ whole genome shotgun (WGS) entry which is preliminary data.</text>
</comment>
<organism evidence="1 2">
    <name type="scientific">Funneliformis caledonium</name>
    <dbReference type="NCBI Taxonomy" id="1117310"/>
    <lineage>
        <taxon>Eukaryota</taxon>
        <taxon>Fungi</taxon>
        <taxon>Fungi incertae sedis</taxon>
        <taxon>Mucoromycota</taxon>
        <taxon>Glomeromycotina</taxon>
        <taxon>Glomeromycetes</taxon>
        <taxon>Glomerales</taxon>
        <taxon>Glomeraceae</taxon>
        <taxon>Funneliformis</taxon>
    </lineage>
</organism>
<dbReference type="Proteomes" id="UP000789570">
    <property type="component" value="Unassembled WGS sequence"/>
</dbReference>
<dbReference type="EMBL" id="CAJVPQ010001441">
    <property type="protein sequence ID" value="CAG8553210.1"/>
    <property type="molecule type" value="Genomic_DNA"/>
</dbReference>
<proteinExistence type="predicted"/>
<evidence type="ECO:0000313" key="1">
    <source>
        <dbReference type="EMBL" id="CAG8553210.1"/>
    </source>
</evidence>
<keyword evidence="2" id="KW-1185">Reference proteome</keyword>
<protein>
    <submittedName>
        <fullName evidence="1">10432_t:CDS:1</fullName>
    </submittedName>
</protein>
<accession>A0A9N9B4K3</accession>
<dbReference type="AlphaFoldDB" id="A0A9N9B4K3"/>